<protein>
    <submittedName>
        <fullName evidence="2">Ribonuclease H-like domain-containing protein</fullName>
    </submittedName>
</protein>
<name>A0A955I9R2_9BACT</name>
<dbReference type="AlphaFoldDB" id="A0A955I9R2"/>
<reference evidence="2" key="2">
    <citation type="journal article" date="2021" name="Microbiome">
        <title>Successional dynamics and alternative stable states in a saline activated sludge microbial community over 9 years.</title>
        <authorList>
            <person name="Wang Y."/>
            <person name="Ye J."/>
            <person name="Ju F."/>
            <person name="Liu L."/>
            <person name="Boyd J.A."/>
            <person name="Deng Y."/>
            <person name="Parks D.H."/>
            <person name="Jiang X."/>
            <person name="Yin X."/>
            <person name="Woodcroft B.J."/>
            <person name="Tyson G.W."/>
            <person name="Hugenholtz P."/>
            <person name="Polz M.F."/>
            <person name="Zhang T."/>
        </authorList>
    </citation>
    <scope>NUCLEOTIDE SEQUENCE</scope>
    <source>
        <strain evidence="2">HKST-UBA17</strain>
    </source>
</reference>
<dbReference type="Proteomes" id="UP000741282">
    <property type="component" value="Unassembled WGS sequence"/>
</dbReference>
<evidence type="ECO:0000259" key="1">
    <source>
        <dbReference type="Pfam" id="PF13482"/>
    </source>
</evidence>
<organism evidence="2 3">
    <name type="scientific">Candidatus Dojkabacteria bacterium</name>
    <dbReference type="NCBI Taxonomy" id="2099670"/>
    <lineage>
        <taxon>Bacteria</taxon>
        <taxon>Candidatus Dojkabacteria</taxon>
    </lineage>
</organism>
<dbReference type="EMBL" id="JAGQLN010000017">
    <property type="protein sequence ID" value="MCA9377098.1"/>
    <property type="molecule type" value="Genomic_DNA"/>
</dbReference>
<proteinExistence type="predicted"/>
<evidence type="ECO:0000313" key="3">
    <source>
        <dbReference type="Proteomes" id="UP000741282"/>
    </source>
</evidence>
<comment type="caution">
    <text evidence="2">The sequence shown here is derived from an EMBL/GenBank/DDBJ whole genome shotgun (WGS) entry which is preliminary data.</text>
</comment>
<accession>A0A955I9R2</accession>
<dbReference type="Gene3D" id="3.30.420.10">
    <property type="entry name" value="Ribonuclease H-like superfamily/Ribonuclease H"/>
    <property type="match status" value="1"/>
</dbReference>
<sequence>MIFLDIETQNDWSGEDIFRIEEMRVSYVGVIDDEGREYDFWEDDMDNLMKLMSLSDMIVHYNGFTFDMPVLANYLGDTVLKLPQLDLMVAVAKKIGFRPKLDDLTKATLGHGKIGKGYDAVKYWASGDLENLKKYCLEDVRLTRQIYEYGIQNGSIKYFDKNGFLTETDIDWSLGERVASKSEDEDVISMF</sequence>
<dbReference type="InterPro" id="IPR012337">
    <property type="entry name" value="RNaseH-like_sf"/>
</dbReference>
<dbReference type="Pfam" id="PF13482">
    <property type="entry name" value="RNase_H_2"/>
    <property type="match status" value="1"/>
</dbReference>
<feature type="domain" description="YprB ribonuclease H-like" evidence="1">
    <location>
        <begin position="2"/>
        <end position="149"/>
    </location>
</feature>
<gene>
    <name evidence="2" type="ORF">KC685_04220</name>
</gene>
<evidence type="ECO:0000313" key="2">
    <source>
        <dbReference type="EMBL" id="MCA9377098.1"/>
    </source>
</evidence>
<dbReference type="GO" id="GO:0003676">
    <property type="term" value="F:nucleic acid binding"/>
    <property type="evidence" value="ECO:0007669"/>
    <property type="project" value="InterPro"/>
</dbReference>
<dbReference type="InterPro" id="IPR036397">
    <property type="entry name" value="RNaseH_sf"/>
</dbReference>
<reference evidence="2" key="1">
    <citation type="submission" date="2020-04" db="EMBL/GenBank/DDBJ databases">
        <authorList>
            <person name="Zhang T."/>
        </authorList>
    </citation>
    <scope>NUCLEOTIDE SEQUENCE</scope>
    <source>
        <strain evidence="2">HKST-UBA17</strain>
    </source>
</reference>
<dbReference type="InterPro" id="IPR038720">
    <property type="entry name" value="YprB_RNase_H-like_dom"/>
</dbReference>
<dbReference type="SUPFAM" id="SSF53098">
    <property type="entry name" value="Ribonuclease H-like"/>
    <property type="match status" value="1"/>
</dbReference>